<dbReference type="GeneID" id="107423299"/>
<proteinExistence type="predicted"/>
<evidence type="ECO:0000259" key="2">
    <source>
        <dbReference type="PROSITE" id="PS50846"/>
    </source>
</evidence>
<reference evidence="4" key="1">
    <citation type="submission" date="2025-08" db="UniProtKB">
        <authorList>
            <consortium name="RefSeq"/>
        </authorList>
    </citation>
    <scope>IDENTIFICATION</scope>
    <source>
        <tissue evidence="4">Seedling</tissue>
    </source>
</reference>
<keyword evidence="3" id="KW-1185">Reference proteome</keyword>
<organism evidence="3 4">
    <name type="scientific">Ziziphus jujuba</name>
    <name type="common">Chinese jujube</name>
    <name type="synonym">Ziziphus sativa</name>
    <dbReference type="NCBI Taxonomy" id="326968"/>
    <lineage>
        <taxon>Eukaryota</taxon>
        <taxon>Viridiplantae</taxon>
        <taxon>Streptophyta</taxon>
        <taxon>Embryophyta</taxon>
        <taxon>Tracheophyta</taxon>
        <taxon>Spermatophyta</taxon>
        <taxon>Magnoliopsida</taxon>
        <taxon>eudicotyledons</taxon>
        <taxon>Gunneridae</taxon>
        <taxon>Pentapetalae</taxon>
        <taxon>rosids</taxon>
        <taxon>fabids</taxon>
        <taxon>Rosales</taxon>
        <taxon>Rhamnaceae</taxon>
        <taxon>Paliureae</taxon>
        <taxon>Ziziphus</taxon>
    </lineage>
</organism>
<dbReference type="Gene3D" id="3.30.70.100">
    <property type="match status" value="1"/>
</dbReference>
<keyword evidence="1" id="KW-0479">Metal-binding</keyword>
<dbReference type="Pfam" id="PF02889">
    <property type="entry name" value="Sec63"/>
    <property type="match status" value="1"/>
</dbReference>
<dbReference type="RefSeq" id="XP_048332914.2">
    <property type="nucleotide sequence ID" value="XM_048476957.2"/>
</dbReference>
<dbReference type="PANTHER" id="PTHR22814">
    <property type="entry name" value="COPPER TRANSPORT PROTEIN ATOX1-RELATED"/>
    <property type="match status" value="1"/>
</dbReference>
<dbReference type="Gene3D" id="2.60.40.150">
    <property type="entry name" value="C2 domain"/>
    <property type="match status" value="1"/>
</dbReference>
<accession>A0ABM3IPS4</accession>
<protein>
    <submittedName>
        <fullName evidence="4">Heavy metal-associated isoprenylated plant protein 5</fullName>
    </submittedName>
</protein>
<dbReference type="PANTHER" id="PTHR22814:SF311">
    <property type="entry name" value="OS04G0502000 PROTEIN"/>
    <property type="match status" value="1"/>
</dbReference>
<dbReference type="InterPro" id="IPR035892">
    <property type="entry name" value="C2_domain_sf"/>
</dbReference>
<feature type="domain" description="HMA" evidence="2">
    <location>
        <begin position="105"/>
        <end position="169"/>
    </location>
</feature>
<sequence length="231" mass="26240">MGYEVVMEGGNNIILIVTLEKDIEERKTEAKELEGHGWWVVVGDTETNSLLVIKKVVLVVQRKLKKKLQFSAPDEADAFGKKSSYKVYLMSDSFMGCDQEYSFSALAAEFKVSMHCNACERTVAKVISKFKGVEKFATDMNKHKVVVMGKFDPQKVLKKLKKKTGKKVEIVVDHKGEDVQKDGSNYEGDLAMEGRDYVKAVDNHPFWIDYCKEMELLMMFSDENPNACLIM</sequence>
<dbReference type="InterPro" id="IPR036163">
    <property type="entry name" value="HMA_dom_sf"/>
</dbReference>
<evidence type="ECO:0000313" key="4">
    <source>
        <dbReference type="RefSeq" id="XP_048332914.2"/>
    </source>
</evidence>
<gene>
    <name evidence="4" type="primary">LOC107423299</name>
</gene>
<dbReference type="InterPro" id="IPR006121">
    <property type="entry name" value="HMA_dom"/>
</dbReference>
<dbReference type="Proteomes" id="UP001652623">
    <property type="component" value="Chromosome 3"/>
</dbReference>
<dbReference type="CDD" id="cd00371">
    <property type="entry name" value="HMA"/>
    <property type="match status" value="1"/>
</dbReference>
<evidence type="ECO:0000313" key="3">
    <source>
        <dbReference type="Proteomes" id="UP001652623"/>
    </source>
</evidence>
<name>A0ABM3IPS4_ZIZJJ</name>
<dbReference type="InterPro" id="IPR014756">
    <property type="entry name" value="Ig_E-set"/>
</dbReference>
<dbReference type="PROSITE" id="PS50846">
    <property type="entry name" value="HMA_2"/>
    <property type="match status" value="1"/>
</dbReference>
<dbReference type="SUPFAM" id="SSF55008">
    <property type="entry name" value="HMA, heavy metal-associated domain"/>
    <property type="match status" value="1"/>
</dbReference>
<dbReference type="Pfam" id="PF00403">
    <property type="entry name" value="HMA"/>
    <property type="match status" value="1"/>
</dbReference>
<evidence type="ECO:0000256" key="1">
    <source>
        <dbReference type="ARBA" id="ARBA00022723"/>
    </source>
</evidence>
<dbReference type="InterPro" id="IPR004179">
    <property type="entry name" value="Sec63-dom"/>
</dbReference>
<dbReference type="SUPFAM" id="SSF81296">
    <property type="entry name" value="E set domains"/>
    <property type="match status" value="1"/>
</dbReference>